<gene>
    <name evidence="6" type="ORF">GQE98_17865</name>
</gene>
<evidence type="ECO:0000256" key="3">
    <source>
        <dbReference type="ARBA" id="ARBA00022801"/>
    </source>
</evidence>
<sequence>MKAVIIPVTPFAQNSSLIWCEETMKGAVTDPGGDLDRILEAAEKQGVTIEKILITHGHLDHAGGTQELHEKLGVPIEGPHKDDKFWIDQLPTQCARYGFPESFTFTPDRWLEDGDKVTVGNEEFTVVHCPGHTPGHVVFVNLKERVAIVGDVLFQGSIGRTDFPRGNHEDLIHSIREKLWPLGDDITFIPGHGNLSTFGQERQTNPFVADMNFG</sequence>
<dbReference type="CDD" id="cd07737">
    <property type="entry name" value="YcbL-like_MBL-fold"/>
    <property type="match status" value="1"/>
</dbReference>
<keyword evidence="3 6" id="KW-0378">Hydrolase</keyword>
<dbReference type="AlphaFoldDB" id="A0A6L8WBZ3"/>
<organism evidence="6 7">
    <name type="scientific">Sneathiella litorea</name>
    <dbReference type="NCBI Taxonomy" id="2606216"/>
    <lineage>
        <taxon>Bacteria</taxon>
        <taxon>Pseudomonadati</taxon>
        <taxon>Pseudomonadota</taxon>
        <taxon>Alphaproteobacteria</taxon>
        <taxon>Sneathiellales</taxon>
        <taxon>Sneathiellaceae</taxon>
        <taxon>Sneathiella</taxon>
    </lineage>
</organism>
<dbReference type="PANTHER" id="PTHR46233:SF3">
    <property type="entry name" value="HYDROXYACYLGLUTATHIONE HYDROLASE GLOC"/>
    <property type="match status" value="1"/>
</dbReference>
<dbReference type="Gene3D" id="3.60.15.10">
    <property type="entry name" value="Ribonuclease Z/Hydroxyacylglutathione hydrolase-like"/>
    <property type="match status" value="1"/>
</dbReference>
<evidence type="ECO:0000256" key="4">
    <source>
        <dbReference type="ARBA" id="ARBA00022833"/>
    </source>
</evidence>
<reference evidence="6 7" key="1">
    <citation type="submission" date="2019-12" db="EMBL/GenBank/DDBJ databases">
        <title>Snethiella sp. nov. sp. isolated from sea sand.</title>
        <authorList>
            <person name="Kim J."/>
            <person name="Jeong S.E."/>
            <person name="Jung H.S."/>
            <person name="Jeon C.O."/>
        </authorList>
    </citation>
    <scope>NUCLEOTIDE SEQUENCE [LARGE SCALE GENOMIC DNA]</scope>
    <source>
        <strain evidence="6 7">DP05</strain>
    </source>
</reference>
<dbReference type="GO" id="GO:0016787">
    <property type="term" value="F:hydrolase activity"/>
    <property type="evidence" value="ECO:0007669"/>
    <property type="project" value="UniProtKB-KW"/>
</dbReference>
<comment type="caution">
    <text evidence="6">The sequence shown here is derived from an EMBL/GenBank/DDBJ whole genome shotgun (WGS) entry which is preliminary data.</text>
</comment>
<dbReference type="SMART" id="SM00849">
    <property type="entry name" value="Lactamase_B"/>
    <property type="match status" value="1"/>
</dbReference>
<keyword evidence="4" id="KW-0862">Zinc</keyword>
<evidence type="ECO:0000313" key="7">
    <source>
        <dbReference type="Proteomes" id="UP000476030"/>
    </source>
</evidence>
<feature type="domain" description="Metallo-beta-lactamase" evidence="5">
    <location>
        <begin position="12"/>
        <end position="192"/>
    </location>
</feature>
<keyword evidence="7" id="KW-1185">Reference proteome</keyword>
<evidence type="ECO:0000256" key="2">
    <source>
        <dbReference type="ARBA" id="ARBA00022723"/>
    </source>
</evidence>
<keyword evidence="2" id="KW-0479">Metal-binding</keyword>
<name>A0A6L8WBZ3_9PROT</name>
<dbReference type="GO" id="GO:0046872">
    <property type="term" value="F:metal ion binding"/>
    <property type="evidence" value="ECO:0007669"/>
    <property type="project" value="UniProtKB-KW"/>
</dbReference>
<dbReference type="Pfam" id="PF00753">
    <property type="entry name" value="Lactamase_B"/>
    <property type="match status" value="1"/>
</dbReference>
<evidence type="ECO:0000259" key="5">
    <source>
        <dbReference type="SMART" id="SM00849"/>
    </source>
</evidence>
<dbReference type="InterPro" id="IPR001279">
    <property type="entry name" value="Metallo-B-lactamas"/>
</dbReference>
<dbReference type="EMBL" id="WTUW01000009">
    <property type="protein sequence ID" value="MZR32511.1"/>
    <property type="molecule type" value="Genomic_DNA"/>
</dbReference>
<evidence type="ECO:0000256" key="1">
    <source>
        <dbReference type="ARBA" id="ARBA00001947"/>
    </source>
</evidence>
<proteinExistence type="predicted"/>
<dbReference type="PANTHER" id="PTHR46233">
    <property type="entry name" value="HYDROXYACYLGLUTATHIONE HYDROLASE GLOC"/>
    <property type="match status" value="1"/>
</dbReference>
<comment type="cofactor">
    <cofactor evidence="1">
        <name>Zn(2+)</name>
        <dbReference type="ChEBI" id="CHEBI:29105"/>
    </cofactor>
</comment>
<dbReference type="InterPro" id="IPR051453">
    <property type="entry name" value="MBL_Glyoxalase_II"/>
</dbReference>
<accession>A0A6L8WBZ3</accession>
<dbReference type="SUPFAM" id="SSF56281">
    <property type="entry name" value="Metallo-hydrolase/oxidoreductase"/>
    <property type="match status" value="1"/>
</dbReference>
<evidence type="ECO:0000313" key="6">
    <source>
        <dbReference type="EMBL" id="MZR32511.1"/>
    </source>
</evidence>
<dbReference type="InterPro" id="IPR036866">
    <property type="entry name" value="RibonucZ/Hydroxyglut_hydro"/>
</dbReference>
<protein>
    <submittedName>
        <fullName evidence="6">MBL fold metallo-hydrolase</fullName>
    </submittedName>
</protein>
<dbReference type="RefSeq" id="WP_161317291.1">
    <property type="nucleotide sequence ID" value="NZ_WTUW01000009.1"/>
</dbReference>
<dbReference type="Proteomes" id="UP000476030">
    <property type="component" value="Unassembled WGS sequence"/>
</dbReference>